<dbReference type="OrthoDB" id="9802525at2"/>
<keyword evidence="6" id="KW-1185">Reference proteome</keyword>
<dbReference type="InterPro" id="IPR028098">
    <property type="entry name" value="Glyco_trans_4-like_N"/>
</dbReference>
<proteinExistence type="predicted"/>
<dbReference type="InterPro" id="IPR001296">
    <property type="entry name" value="Glyco_trans_1"/>
</dbReference>
<organism evidence="5 6">
    <name type="scientific">Novimethylophilus kurashikiensis</name>
    <dbReference type="NCBI Taxonomy" id="1825523"/>
    <lineage>
        <taxon>Bacteria</taxon>
        <taxon>Pseudomonadati</taxon>
        <taxon>Pseudomonadota</taxon>
        <taxon>Betaproteobacteria</taxon>
        <taxon>Nitrosomonadales</taxon>
        <taxon>Methylophilaceae</taxon>
        <taxon>Novimethylophilus</taxon>
    </lineage>
</organism>
<sequence length="430" mass="48135">MMKIAFISEHASPLAQPGSIDCGGQNVYVAHLAQQLAQLGFAVDIFTRRENLWQKQIVRWKPNVRVIHVPAGPARYIPKENILPYMKEFAEFMIGFLRRDKTGYDLLHANFFMSGWVAQQVKRTLGLPFVITFHALGLIRRLLQGPADGFPPERIVIEQHLMHHADRIIAECMQDRLDMERHYQADRRHIDIVPCGFDPDELRPDREQARQRLGLGSQEFVILQLGRIVPRKGIDNVIESLAILRERHGIDARLLVVGGHMPEDNAPDSAEMARLMALSTALGLTDRIRFTGQKARHELADYYSAADVFVTTPWYEPFGITPLEAMACATPVVGAAVGGIKSTVQEGVTGYLVPPKNPEALADRLALLHTQPDHARALGEAGQQRVHRFYTWRSVAETMAGIYEQVADAAPAVHAQSTRSNLALQPSHPR</sequence>
<accession>A0A2R5F1N7</accession>
<keyword evidence="5" id="KW-0378">Hydrolase</keyword>
<dbReference type="Proteomes" id="UP000245081">
    <property type="component" value="Unassembled WGS sequence"/>
</dbReference>
<evidence type="ECO:0000256" key="1">
    <source>
        <dbReference type="ARBA" id="ARBA00022676"/>
    </source>
</evidence>
<dbReference type="GO" id="GO:0016757">
    <property type="term" value="F:glycosyltransferase activity"/>
    <property type="evidence" value="ECO:0007669"/>
    <property type="project" value="UniProtKB-KW"/>
</dbReference>
<feature type="domain" description="Glycosyltransferase subfamily 4-like N-terminal" evidence="4">
    <location>
        <begin position="23"/>
        <end position="200"/>
    </location>
</feature>
<reference evidence="5 6" key="1">
    <citation type="journal article" date="2018" name="Environ. Microbiol.">
        <title>Isolation and genomic characterization of Novimethylophilus kurashikiensis gen. nov. sp. nov., a new lanthanide-dependent methylotrophic species of Methylophilaceae.</title>
        <authorList>
            <person name="Lv H."/>
            <person name="Sahin N."/>
            <person name="Tani A."/>
        </authorList>
    </citation>
    <scope>NUCLEOTIDE SEQUENCE [LARGE SCALE GENOMIC DNA]</scope>
    <source>
        <strain evidence="5 6">La2-4</strain>
    </source>
</reference>
<dbReference type="GO" id="GO:0016787">
    <property type="term" value="F:hydrolase activity"/>
    <property type="evidence" value="ECO:0007669"/>
    <property type="project" value="UniProtKB-KW"/>
</dbReference>
<dbReference type="EMBL" id="BDOQ01000001">
    <property type="protein sequence ID" value="GBG12607.1"/>
    <property type="molecule type" value="Genomic_DNA"/>
</dbReference>
<evidence type="ECO:0000313" key="6">
    <source>
        <dbReference type="Proteomes" id="UP000245081"/>
    </source>
</evidence>
<dbReference type="PANTHER" id="PTHR12526:SF510">
    <property type="entry name" value="D-INOSITOL 3-PHOSPHATE GLYCOSYLTRANSFERASE"/>
    <property type="match status" value="1"/>
</dbReference>
<evidence type="ECO:0000259" key="4">
    <source>
        <dbReference type="Pfam" id="PF13439"/>
    </source>
</evidence>
<dbReference type="CDD" id="cd03800">
    <property type="entry name" value="GT4_sucrose_synthase"/>
    <property type="match status" value="1"/>
</dbReference>
<keyword evidence="2" id="KW-0808">Transferase</keyword>
<dbReference type="AlphaFoldDB" id="A0A2R5F1N7"/>
<evidence type="ECO:0000259" key="3">
    <source>
        <dbReference type="Pfam" id="PF00534"/>
    </source>
</evidence>
<feature type="domain" description="Glycosyl transferase family 1" evidence="3">
    <location>
        <begin position="205"/>
        <end position="385"/>
    </location>
</feature>
<dbReference type="Gene3D" id="3.40.50.2000">
    <property type="entry name" value="Glycogen Phosphorylase B"/>
    <property type="match status" value="2"/>
</dbReference>
<evidence type="ECO:0000313" key="5">
    <source>
        <dbReference type="EMBL" id="GBG12607.1"/>
    </source>
</evidence>
<evidence type="ECO:0000256" key="2">
    <source>
        <dbReference type="ARBA" id="ARBA00022679"/>
    </source>
</evidence>
<protein>
    <submittedName>
        <fullName evidence="5">HAD family hydrolase</fullName>
    </submittedName>
</protein>
<dbReference type="PANTHER" id="PTHR12526">
    <property type="entry name" value="GLYCOSYLTRANSFERASE"/>
    <property type="match status" value="1"/>
</dbReference>
<keyword evidence="1" id="KW-0328">Glycosyltransferase</keyword>
<gene>
    <name evidence="5" type="ORF">NMK_0138</name>
</gene>
<comment type="caution">
    <text evidence="5">The sequence shown here is derived from an EMBL/GenBank/DDBJ whole genome shotgun (WGS) entry which is preliminary data.</text>
</comment>
<dbReference type="SUPFAM" id="SSF53756">
    <property type="entry name" value="UDP-Glycosyltransferase/glycogen phosphorylase"/>
    <property type="match status" value="1"/>
</dbReference>
<name>A0A2R5F1N7_9PROT</name>
<dbReference type="Pfam" id="PF00534">
    <property type="entry name" value="Glycos_transf_1"/>
    <property type="match status" value="1"/>
</dbReference>
<dbReference type="Pfam" id="PF13439">
    <property type="entry name" value="Glyco_transf_4"/>
    <property type="match status" value="1"/>
</dbReference>
<dbReference type="RefSeq" id="WP_109013837.1">
    <property type="nucleotide sequence ID" value="NZ_BDOQ01000001.1"/>
</dbReference>